<comment type="similarity">
    <text evidence="1">Belongs to the p23/wos2 family.</text>
</comment>
<dbReference type="PANTHER" id="PTHR22932:SF1">
    <property type="entry name" value="CO-CHAPERONE PROTEIN DAF-41"/>
    <property type="match status" value="1"/>
</dbReference>
<dbReference type="Proteomes" id="UP000077202">
    <property type="component" value="Unassembled WGS sequence"/>
</dbReference>
<feature type="domain" description="CS" evidence="3">
    <location>
        <begin position="3"/>
        <end position="92"/>
    </location>
</feature>
<keyword evidence="5" id="KW-1185">Reference proteome</keyword>
<reference evidence="4" key="1">
    <citation type="submission" date="2016-03" db="EMBL/GenBank/DDBJ databases">
        <title>Mechanisms controlling the formation of the plant cell surface in tip-growing cells are functionally conserved among land plants.</title>
        <authorList>
            <person name="Honkanen S."/>
            <person name="Jones V.A."/>
            <person name="Morieri G."/>
            <person name="Champion C."/>
            <person name="Hetherington A.J."/>
            <person name="Kelly S."/>
            <person name="Saint-Marcoux D."/>
            <person name="Proust H."/>
            <person name="Prescott H."/>
            <person name="Dolan L."/>
        </authorList>
    </citation>
    <scope>NUCLEOTIDE SEQUENCE [LARGE SCALE GENOMIC DNA]</scope>
    <source>
        <tissue evidence="4">Whole gametophyte</tissue>
    </source>
</reference>
<dbReference type="InterPro" id="IPR008978">
    <property type="entry name" value="HSP20-like_chaperone"/>
</dbReference>
<dbReference type="Gene3D" id="2.60.40.790">
    <property type="match status" value="1"/>
</dbReference>
<dbReference type="GO" id="GO:0005634">
    <property type="term" value="C:nucleus"/>
    <property type="evidence" value="ECO:0007669"/>
    <property type="project" value="TreeGrafter"/>
</dbReference>
<dbReference type="PANTHER" id="PTHR22932">
    <property type="entry name" value="TELOMERASE-BINDING PROTEIN P23 HSP90 CO-CHAPERONE"/>
    <property type="match status" value="1"/>
</dbReference>
<dbReference type="InterPro" id="IPR007052">
    <property type="entry name" value="CS_dom"/>
</dbReference>
<dbReference type="AlphaFoldDB" id="A0A176W571"/>
<dbReference type="FunFam" id="2.60.40.790:FF:000013">
    <property type="entry name" value="Very-long-chain (3R)-3-hydroxyacyl-CoA dehydratase"/>
    <property type="match status" value="1"/>
</dbReference>
<protein>
    <recommendedName>
        <fullName evidence="3">CS domain-containing protein</fullName>
    </recommendedName>
</protein>
<name>A0A176W571_MARPO</name>
<dbReference type="EMBL" id="LVLJ01001764">
    <property type="protein sequence ID" value="OAE28177.1"/>
    <property type="molecule type" value="Genomic_DNA"/>
</dbReference>
<evidence type="ECO:0000256" key="1">
    <source>
        <dbReference type="ARBA" id="ARBA00025733"/>
    </source>
</evidence>
<dbReference type="GO" id="GO:0051087">
    <property type="term" value="F:protein-folding chaperone binding"/>
    <property type="evidence" value="ECO:0007669"/>
    <property type="project" value="TreeGrafter"/>
</dbReference>
<dbReference type="GO" id="GO:0101031">
    <property type="term" value="C:protein folding chaperone complex"/>
    <property type="evidence" value="ECO:0007669"/>
    <property type="project" value="UniProtKB-ARBA"/>
</dbReference>
<dbReference type="GO" id="GO:0051879">
    <property type="term" value="F:Hsp90 protein binding"/>
    <property type="evidence" value="ECO:0007669"/>
    <property type="project" value="InterPro"/>
</dbReference>
<dbReference type="SUPFAM" id="SSF49764">
    <property type="entry name" value="HSP20-like chaperones"/>
    <property type="match status" value="1"/>
</dbReference>
<evidence type="ECO:0000256" key="2">
    <source>
        <dbReference type="SAM" id="MobiDB-lite"/>
    </source>
</evidence>
<dbReference type="GO" id="GO:0006457">
    <property type="term" value="P:protein folding"/>
    <property type="evidence" value="ECO:0007669"/>
    <property type="project" value="TreeGrafter"/>
</dbReference>
<evidence type="ECO:0000259" key="3">
    <source>
        <dbReference type="PROSITE" id="PS51203"/>
    </source>
</evidence>
<accession>A0A176W571</accession>
<sequence>MMDRHPEVVWAQRTDKVFLTVELPDAKNPKVKLEPEGKFTFSATAGTDNQLYELDLELFGKVNVDASKINIGLRHTFVVIEKEDKGWWKRLLKPEGKSPPYIKVDWNKWVDEDEEKDAPSLDNFDLGGMDDLSNINMGGDQDSDDEGMLLTEFARPNHLLLCLLIFLTEAAGNKIATSLEHTAIVDNIYLYSALRISSECRSVARRRTDQQACSVLVRPTQTADQSLQAPEAPWGLKGPPPDPPPRFYRSAQLA</sequence>
<dbReference type="Pfam" id="PF04969">
    <property type="entry name" value="CS"/>
    <property type="match status" value="1"/>
</dbReference>
<feature type="compositionally biased region" description="Polar residues" evidence="2">
    <location>
        <begin position="219"/>
        <end position="228"/>
    </location>
</feature>
<dbReference type="CDD" id="cd06465">
    <property type="entry name" value="p23_hB-ind1_like"/>
    <property type="match status" value="1"/>
</dbReference>
<dbReference type="InterPro" id="IPR045250">
    <property type="entry name" value="p23-like"/>
</dbReference>
<organism evidence="4 5">
    <name type="scientific">Marchantia polymorpha subsp. ruderalis</name>
    <dbReference type="NCBI Taxonomy" id="1480154"/>
    <lineage>
        <taxon>Eukaryota</taxon>
        <taxon>Viridiplantae</taxon>
        <taxon>Streptophyta</taxon>
        <taxon>Embryophyta</taxon>
        <taxon>Marchantiophyta</taxon>
        <taxon>Marchantiopsida</taxon>
        <taxon>Marchantiidae</taxon>
        <taxon>Marchantiales</taxon>
        <taxon>Marchantiaceae</taxon>
        <taxon>Marchantia</taxon>
    </lineage>
</organism>
<dbReference type="PROSITE" id="PS51203">
    <property type="entry name" value="CS"/>
    <property type="match status" value="1"/>
</dbReference>
<evidence type="ECO:0000313" key="4">
    <source>
        <dbReference type="EMBL" id="OAE28177.1"/>
    </source>
</evidence>
<dbReference type="GO" id="GO:0005829">
    <property type="term" value="C:cytosol"/>
    <property type="evidence" value="ECO:0007669"/>
    <property type="project" value="TreeGrafter"/>
</dbReference>
<dbReference type="GO" id="GO:0051131">
    <property type="term" value="P:chaperone-mediated protein complex assembly"/>
    <property type="evidence" value="ECO:0007669"/>
    <property type="project" value="TreeGrafter"/>
</dbReference>
<proteinExistence type="inferred from homology"/>
<comment type="caution">
    <text evidence="4">The sequence shown here is derived from an EMBL/GenBank/DDBJ whole genome shotgun (WGS) entry which is preliminary data.</text>
</comment>
<gene>
    <name evidence="4" type="ORF">AXG93_2515s1150</name>
</gene>
<evidence type="ECO:0000313" key="5">
    <source>
        <dbReference type="Proteomes" id="UP000077202"/>
    </source>
</evidence>
<feature type="region of interest" description="Disordered" evidence="2">
    <location>
        <begin position="219"/>
        <end position="254"/>
    </location>
</feature>